<comment type="catalytic activity">
    <reaction evidence="6">
        <text>Endonucleolytic cleavage at apurinic or apyrimidinic sites to products with a 5'-phosphate.</text>
        <dbReference type="EC" id="3.1.21.7"/>
    </reaction>
</comment>
<comment type="function">
    <text evidence="6">DNA repair enzyme involved in the repair of deaminated bases. Selectively cleaves double-stranded DNA at the second phosphodiester bond 3' to a deoxyinosine leaving behind the intact lesion on the nicked DNA.</text>
</comment>
<keyword evidence="2 6" id="KW-0963">Cytoplasm</keyword>
<dbReference type="EMBL" id="CP029822">
    <property type="protein sequence ID" value="AZS51158.1"/>
    <property type="molecule type" value="Genomic_DNA"/>
</dbReference>
<evidence type="ECO:0000256" key="3">
    <source>
        <dbReference type="ARBA" id="ARBA00022722"/>
    </source>
</evidence>
<feature type="binding site" evidence="6">
    <location>
        <position position="111"/>
    </location>
    <ligand>
        <name>Mg(2+)</name>
        <dbReference type="ChEBI" id="CHEBI:18420"/>
    </ligand>
</feature>
<keyword evidence="6" id="KW-0227">DNA damage</keyword>
<dbReference type="GO" id="GO:0005737">
    <property type="term" value="C:cytoplasm"/>
    <property type="evidence" value="ECO:0007669"/>
    <property type="project" value="UniProtKB-SubCell"/>
</dbReference>
<comment type="subcellular location">
    <subcellularLocation>
        <location evidence="1 6">Cytoplasm</location>
    </subcellularLocation>
</comment>
<evidence type="ECO:0000313" key="7">
    <source>
        <dbReference type="EMBL" id="AZS51158.1"/>
    </source>
</evidence>
<reference evidence="8" key="1">
    <citation type="submission" date="2018-06" db="EMBL/GenBank/DDBJ databases">
        <title>Complete genome of Pseudomonas insecticola strain QZS01.</title>
        <authorList>
            <person name="Wang J."/>
            <person name="Su Q."/>
        </authorList>
    </citation>
    <scope>NUCLEOTIDE SEQUENCE [LARGE SCALE GENOMIC DNA]</scope>
    <source>
        <strain evidence="8">QZS01</strain>
    </source>
</reference>
<dbReference type="Proteomes" id="UP000273143">
    <property type="component" value="Chromosome"/>
</dbReference>
<feature type="binding site" evidence="6">
    <location>
        <position position="41"/>
    </location>
    <ligand>
        <name>Mg(2+)</name>
        <dbReference type="ChEBI" id="CHEBI:18420"/>
    </ligand>
</feature>
<comment type="similarity">
    <text evidence="6">Belongs to the endonuclease V family.</text>
</comment>
<dbReference type="HAMAP" id="MF_00801">
    <property type="entry name" value="Endonuclease_5"/>
    <property type="match status" value="1"/>
</dbReference>
<keyword evidence="6" id="KW-0234">DNA repair</keyword>
<proteinExistence type="inferred from homology"/>
<dbReference type="GO" id="GO:0003727">
    <property type="term" value="F:single-stranded RNA binding"/>
    <property type="evidence" value="ECO:0007669"/>
    <property type="project" value="TreeGrafter"/>
</dbReference>
<dbReference type="PANTHER" id="PTHR28511:SF1">
    <property type="entry name" value="ENDONUCLEASE V"/>
    <property type="match status" value="1"/>
</dbReference>
<dbReference type="CDD" id="cd06559">
    <property type="entry name" value="Endonuclease_V"/>
    <property type="match status" value="1"/>
</dbReference>
<keyword evidence="3 6" id="KW-0540">Nuclease</keyword>
<dbReference type="GO" id="GO:0016891">
    <property type="term" value="F:RNA endonuclease activity producing 5'-phosphomonoesters, hydrolytic mechanism"/>
    <property type="evidence" value="ECO:0007669"/>
    <property type="project" value="TreeGrafter"/>
</dbReference>
<dbReference type="KEGG" id="emo:DM558_10415"/>
<dbReference type="GO" id="GO:0043737">
    <property type="term" value="F:deoxyribonuclease V activity"/>
    <property type="evidence" value="ECO:0007669"/>
    <property type="project" value="UniProtKB-UniRule"/>
</dbReference>
<dbReference type="PANTHER" id="PTHR28511">
    <property type="entry name" value="ENDONUCLEASE V"/>
    <property type="match status" value="1"/>
</dbReference>
<dbReference type="GO" id="GO:0000287">
    <property type="term" value="F:magnesium ion binding"/>
    <property type="evidence" value="ECO:0007669"/>
    <property type="project" value="UniProtKB-UniRule"/>
</dbReference>
<comment type="cofactor">
    <cofactor evidence="6">
        <name>Mg(2+)</name>
        <dbReference type="ChEBI" id="CHEBI:18420"/>
    </cofactor>
</comment>
<dbReference type="RefSeq" id="WP_127163935.1">
    <property type="nucleotide sequence ID" value="NZ_CP029822.1"/>
</dbReference>
<evidence type="ECO:0000256" key="2">
    <source>
        <dbReference type="ARBA" id="ARBA00022490"/>
    </source>
</evidence>
<dbReference type="AlphaFoldDB" id="A0A3Q9JJS8"/>
<dbReference type="EC" id="3.1.21.7" evidence="6"/>
<keyword evidence="4 6" id="KW-0255">Endonuclease</keyword>
<evidence type="ECO:0000313" key="8">
    <source>
        <dbReference type="Proteomes" id="UP000273143"/>
    </source>
</evidence>
<dbReference type="GO" id="GO:0006281">
    <property type="term" value="P:DNA repair"/>
    <property type="evidence" value="ECO:0007669"/>
    <property type="project" value="UniProtKB-UniRule"/>
</dbReference>
<feature type="site" description="Interaction with target DNA" evidence="6">
    <location>
        <position position="81"/>
    </location>
</feature>
<dbReference type="Pfam" id="PF04493">
    <property type="entry name" value="Endonuclease_5"/>
    <property type="match status" value="1"/>
</dbReference>
<dbReference type="NCBIfam" id="NF008629">
    <property type="entry name" value="PRK11617.1"/>
    <property type="match status" value="1"/>
</dbReference>
<keyword evidence="6" id="KW-0460">Magnesium</keyword>
<keyword evidence="6" id="KW-0479">Metal-binding</keyword>
<dbReference type="Gene3D" id="3.30.2170.10">
    <property type="entry name" value="archaeoglobus fulgidus dsm 4304 superfamily"/>
    <property type="match status" value="1"/>
</dbReference>
<evidence type="ECO:0000256" key="4">
    <source>
        <dbReference type="ARBA" id="ARBA00022759"/>
    </source>
</evidence>
<keyword evidence="8" id="KW-1185">Reference proteome</keyword>
<name>A0A3Q9JJS8_9GAMM</name>
<accession>A0A3Q9JJS8</accession>
<evidence type="ECO:0000256" key="1">
    <source>
        <dbReference type="ARBA" id="ARBA00004496"/>
    </source>
</evidence>
<evidence type="ECO:0000256" key="6">
    <source>
        <dbReference type="HAMAP-Rule" id="MF_00801"/>
    </source>
</evidence>
<sequence>MQLHEWTQDPKQAIILQKQLASRVEKNDRLPDKINFVAGVDIGFEKQGEDTITRAVIVVLNYPTLQVVDYALHREPTRMPYIPGLLSFREVPAAIAAYQKLKQQPDLLMVDGQGIAHPRRLGVASHLGLWLDKPTLGVAKKRLCGKHPELPPQKGSHVPLEDKGEIIGTVLRSKDNINPLYLSIGHRISLQTACNWVNACLTKYKLPEPTRQADRLASRRVPEEQIFKEWQIL</sequence>
<protein>
    <recommendedName>
        <fullName evidence="6">Endonuclease V</fullName>
        <ecNumber evidence="6">3.1.21.7</ecNumber>
    </recommendedName>
    <alternativeName>
        <fullName evidence="6">Deoxyinosine 3'endonuclease</fullName>
    </alternativeName>
    <alternativeName>
        <fullName evidence="6">Deoxyribonuclease V</fullName>
        <shortName evidence="6">DNase V</shortName>
    </alternativeName>
</protein>
<evidence type="ECO:0000256" key="5">
    <source>
        <dbReference type="ARBA" id="ARBA00022801"/>
    </source>
</evidence>
<gene>
    <name evidence="6" type="primary">nfi</name>
    <name evidence="7" type="ORF">DM558_10415</name>
</gene>
<keyword evidence="5 6" id="KW-0378">Hydrolase</keyword>
<organism evidence="7 8">
    <name type="scientific">Entomomonas moraniae</name>
    <dbReference type="NCBI Taxonomy" id="2213226"/>
    <lineage>
        <taxon>Bacteria</taxon>
        <taxon>Pseudomonadati</taxon>
        <taxon>Pseudomonadota</taxon>
        <taxon>Gammaproteobacteria</taxon>
        <taxon>Pseudomonadales</taxon>
        <taxon>Pseudomonadaceae</taxon>
        <taxon>Entomomonas</taxon>
    </lineage>
</organism>
<dbReference type="InterPro" id="IPR007581">
    <property type="entry name" value="Endonuclease-V"/>
</dbReference>